<evidence type="ECO:0000313" key="6">
    <source>
        <dbReference type="Proteomes" id="UP001550348"/>
    </source>
</evidence>
<dbReference type="Gene3D" id="1.10.10.10">
    <property type="entry name" value="Winged helix-like DNA-binding domain superfamily/Winged helix DNA-binding domain"/>
    <property type="match status" value="1"/>
</dbReference>
<comment type="caution">
    <text evidence="5">The sequence shown here is derived from an EMBL/GenBank/DDBJ whole genome shotgun (WGS) entry which is preliminary data.</text>
</comment>
<feature type="domain" description="HTH luxR-type" evidence="4">
    <location>
        <begin position="1"/>
        <end position="52"/>
    </location>
</feature>
<dbReference type="PRINTS" id="PR00038">
    <property type="entry name" value="HTHLUXR"/>
</dbReference>
<dbReference type="PANTHER" id="PTHR44688:SF16">
    <property type="entry name" value="DNA-BINDING TRANSCRIPTIONAL ACTIVATOR DEVR_DOSR"/>
    <property type="match status" value="1"/>
</dbReference>
<dbReference type="SUPFAM" id="SSF46894">
    <property type="entry name" value="C-terminal effector domain of the bipartite response regulators"/>
    <property type="match status" value="1"/>
</dbReference>
<dbReference type="PROSITE" id="PS50043">
    <property type="entry name" value="HTH_LUXR_2"/>
    <property type="match status" value="1"/>
</dbReference>
<dbReference type="InterPro" id="IPR016032">
    <property type="entry name" value="Sig_transdc_resp-reg_C-effctor"/>
</dbReference>
<sequence>MARLAAGGRTNRAIADELFISPKTVEANLARVYRKLGISTRAELGAAMDRPAPR</sequence>
<accession>A0ABV2VQJ5</accession>
<keyword evidence="1" id="KW-0805">Transcription regulation</keyword>
<reference evidence="5 6" key="1">
    <citation type="submission" date="2024-06" db="EMBL/GenBank/DDBJ databases">
        <title>The Natural Products Discovery Center: Release of the First 8490 Sequenced Strains for Exploring Actinobacteria Biosynthetic Diversity.</title>
        <authorList>
            <person name="Kalkreuter E."/>
            <person name="Kautsar S.A."/>
            <person name="Yang D."/>
            <person name="Bader C.D."/>
            <person name="Teijaro C.N."/>
            <person name="Fluegel L."/>
            <person name="Davis C.M."/>
            <person name="Simpson J.R."/>
            <person name="Lauterbach L."/>
            <person name="Steele A.D."/>
            <person name="Gui C."/>
            <person name="Meng S."/>
            <person name="Li G."/>
            <person name="Viehrig K."/>
            <person name="Ye F."/>
            <person name="Su P."/>
            <person name="Kiefer A.F."/>
            <person name="Nichols A."/>
            <person name="Cepeda A.J."/>
            <person name="Yan W."/>
            <person name="Fan B."/>
            <person name="Jiang Y."/>
            <person name="Adhikari A."/>
            <person name="Zheng C.-J."/>
            <person name="Schuster L."/>
            <person name="Cowan T.M."/>
            <person name="Smanski M.J."/>
            <person name="Chevrette M.G."/>
            <person name="De Carvalho L.P.S."/>
            <person name="Shen B."/>
        </authorList>
    </citation>
    <scope>NUCLEOTIDE SEQUENCE [LARGE SCALE GENOMIC DNA]</scope>
    <source>
        <strain evidence="5 6">NPDC006286</strain>
    </source>
</reference>
<proteinExistence type="predicted"/>
<evidence type="ECO:0000256" key="2">
    <source>
        <dbReference type="ARBA" id="ARBA00023125"/>
    </source>
</evidence>
<keyword evidence="6" id="KW-1185">Reference proteome</keyword>
<protein>
    <submittedName>
        <fullName evidence="5">Helix-turn-helix transcriptional regulator</fullName>
    </submittedName>
</protein>
<dbReference type="Pfam" id="PF00196">
    <property type="entry name" value="GerE"/>
    <property type="match status" value="1"/>
</dbReference>
<dbReference type="RefSeq" id="WP_355666688.1">
    <property type="nucleotide sequence ID" value="NZ_JBEXRX010000091.1"/>
</dbReference>
<evidence type="ECO:0000256" key="3">
    <source>
        <dbReference type="ARBA" id="ARBA00023163"/>
    </source>
</evidence>
<keyword evidence="3" id="KW-0804">Transcription</keyword>
<dbReference type="PANTHER" id="PTHR44688">
    <property type="entry name" value="DNA-BINDING TRANSCRIPTIONAL ACTIVATOR DEVR_DOSR"/>
    <property type="match status" value="1"/>
</dbReference>
<evidence type="ECO:0000256" key="1">
    <source>
        <dbReference type="ARBA" id="ARBA00023015"/>
    </source>
</evidence>
<dbReference type="Proteomes" id="UP001550348">
    <property type="component" value="Unassembled WGS sequence"/>
</dbReference>
<evidence type="ECO:0000259" key="4">
    <source>
        <dbReference type="PROSITE" id="PS50043"/>
    </source>
</evidence>
<evidence type="ECO:0000313" key="5">
    <source>
        <dbReference type="EMBL" id="MEU0155064.1"/>
    </source>
</evidence>
<dbReference type="InterPro" id="IPR000792">
    <property type="entry name" value="Tscrpt_reg_LuxR_C"/>
</dbReference>
<gene>
    <name evidence="5" type="ORF">ABZ071_24760</name>
</gene>
<dbReference type="EMBL" id="JBEXRX010000091">
    <property type="protein sequence ID" value="MEU0155064.1"/>
    <property type="molecule type" value="Genomic_DNA"/>
</dbReference>
<name>A0ABV2VQJ5_9ACTN</name>
<dbReference type="SMART" id="SM00421">
    <property type="entry name" value="HTH_LUXR"/>
    <property type="match status" value="1"/>
</dbReference>
<organism evidence="5 6">
    <name type="scientific">Micromonospora fulviviridis</name>
    <dbReference type="NCBI Taxonomy" id="47860"/>
    <lineage>
        <taxon>Bacteria</taxon>
        <taxon>Bacillati</taxon>
        <taxon>Actinomycetota</taxon>
        <taxon>Actinomycetes</taxon>
        <taxon>Micromonosporales</taxon>
        <taxon>Micromonosporaceae</taxon>
        <taxon>Micromonospora</taxon>
    </lineage>
</organism>
<keyword evidence="2" id="KW-0238">DNA-binding</keyword>
<dbReference type="InterPro" id="IPR036388">
    <property type="entry name" value="WH-like_DNA-bd_sf"/>
</dbReference>
<dbReference type="PROSITE" id="PS00622">
    <property type="entry name" value="HTH_LUXR_1"/>
    <property type="match status" value="1"/>
</dbReference>
<dbReference type="CDD" id="cd06170">
    <property type="entry name" value="LuxR_C_like"/>
    <property type="match status" value="1"/>
</dbReference>